<feature type="region of interest" description="Disordered" evidence="1">
    <location>
        <begin position="1"/>
        <end position="23"/>
    </location>
</feature>
<reference evidence="2" key="1">
    <citation type="submission" date="2020-09" db="EMBL/GenBank/DDBJ databases">
        <title>Genome-Enabled Discovery of Anthraquinone Biosynthesis in Senna tora.</title>
        <authorList>
            <person name="Kang S.-H."/>
            <person name="Pandey R.P."/>
            <person name="Lee C.-M."/>
            <person name="Sim J.-S."/>
            <person name="Jeong J.-T."/>
            <person name="Choi B.-S."/>
            <person name="Jung M."/>
            <person name="Ginzburg D."/>
            <person name="Zhao K."/>
            <person name="Won S.Y."/>
            <person name="Oh T.-J."/>
            <person name="Yu Y."/>
            <person name="Kim N.-H."/>
            <person name="Lee O.R."/>
            <person name="Lee T.-H."/>
            <person name="Bashyal P."/>
            <person name="Kim T.-S."/>
            <person name="Lee W.-H."/>
            <person name="Kawkins C."/>
            <person name="Kim C.-K."/>
            <person name="Kim J.S."/>
            <person name="Ahn B.O."/>
            <person name="Rhee S.Y."/>
            <person name="Sohng J.K."/>
        </authorList>
    </citation>
    <scope>NUCLEOTIDE SEQUENCE</scope>
    <source>
        <tissue evidence="2">Leaf</tissue>
    </source>
</reference>
<dbReference type="Proteomes" id="UP000634136">
    <property type="component" value="Unassembled WGS sequence"/>
</dbReference>
<evidence type="ECO:0000313" key="2">
    <source>
        <dbReference type="EMBL" id="KAF7836747.1"/>
    </source>
</evidence>
<accession>A0A835CFD4</accession>
<keyword evidence="3" id="KW-1185">Reference proteome</keyword>
<name>A0A835CFD4_9FABA</name>
<evidence type="ECO:0000256" key="1">
    <source>
        <dbReference type="SAM" id="MobiDB-lite"/>
    </source>
</evidence>
<protein>
    <submittedName>
        <fullName evidence="2">Uncharacterized protein</fullName>
    </submittedName>
</protein>
<organism evidence="2 3">
    <name type="scientific">Senna tora</name>
    <dbReference type="NCBI Taxonomy" id="362788"/>
    <lineage>
        <taxon>Eukaryota</taxon>
        <taxon>Viridiplantae</taxon>
        <taxon>Streptophyta</taxon>
        <taxon>Embryophyta</taxon>
        <taxon>Tracheophyta</taxon>
        <taxon>Spermatophyta</taxon>
        <taxon>Magnoliopsida</taxon>
        <taxon>eudicotyledons</taxon>
        <taxon>Gunneridae</taxon>
        <taxon>Pentapetalae</taxon>
        <taxon>rosids</taxon>
        <taxon>fabids</taxon>
        <taxon>Fabales</taxon>
        <taxon>Fabaceae</taxon>
        <taxon>Caesalpinioideae</taxon>
        <taxon>Cassia clade</taxon>
        <taxon>Senna</taxon>
    </lineage>
</organism>
<evidence type="ECO:0000313" key="3">
    <source>
        <dbReference type="Proteomes" id="UP000634136"/>
    </source>
</evidence>
<gene>
    <name evidence="2" type="ORF">G2W53_011606</name>
</gene>
<sequence>MGLNHVGTRRWTRAGTCPRVSVS</sequence>
<proteinExistence type="predicted"/>
<comment type="caution">
    <text evidence="2">The sequence shown here is derived from an EMBL/GenBank/DDBJ whole genome shotgun (WGS) entry which is preliminary data.</text>
</comment>
<dbReference type="AlphaFoldDB" id="A0A835CFD4"/>
<dbReference type="EMBL" id="JAAIUW010000004">
    <property type="protein sequence ID" value="KAF7836747.1"/>
    <property type="molecule type" value="Genomic_DNA"/>
</dbReference>